<dbReference type="Gene3D" id="3.40.50.720">
    <property type="entry name" value="NAD(P)-binding Rossmann-like Domain"/>
    <property type="match status" value="2"/>
</dbReference>
<comment type="caution">
    <text evidence="7">The sequence shown here is derived from an EMBL/GenBank/DDBJ whole genome shotgun (WGS) entry which is preliminary data.</text>
</comment>
<dbReference type="InterPro" id="IPR036291">
    <property type="entry name" value="NAD(P)-bd_dom_sf"/>
</dbReference>
<gene>
    <name evidence="7" type="ORF">BZG01_08175</name>
</gene>
<dbReference type="InterPro" id="IPR006139">
    <property type="entry name" value="D-isomer_2_OHA_DH_cat_dom"/>
</dbReference>
<dbReference type="InterPro" id="IPR006140">
    <property type="entry name" value="D-isomer_DH_NAD-bd"/>
</dbReference>
<dbReference type="Pfam" id="PF00389">
    <property type="entry name" value="2-Hacid_dh"/>
    <property type="match status" value="1"/>
</dbReference>
<feature type="domain" description="D-isomer specific 2-hydroxyacid dehydrogenase catalytic" evidence="5">
    <location>
        <begin position="7"/>
        <end position="318"/>
    </location>
</feature>
<feature type="domain" description="D-isomer specific 2-hydroxyacid dehydrogenase NAD-binding" evidence="6">
    <location>
        <begin position="110"/>
        <end position="286"/>
    </location>
</feature>
<sequence>MSVKNKILIAYPIPKEGLSELETHFDLIYPEKEFFTKEELIELIPHCVGLLSIFNREVSADIIKAGINLKIISNYGVGFNNIDMNAANEQKIIVCNTPEAVCEPTAELCMGLLLSLSRQISLCNYGLKTNPEFEWGVMKNLGSTLRGKTLGIVGMGNIGKSVAEKAMVFGMNIAYHNRKPISEIKWKDAVYMNLPDLLEKSDVISLHCPLTPETHHLLSKKEFLKMKKTAFLINTSRGAVINEADLAIALEQGEIAGAALDVFENEPIIHPKLLKQKTALAVPHIGTATIETRIEMSREASQNIIEYLKNGIAKNRVN</sequence>
<evidence type="ECO:0000259" key="5">
    <source>
        <dbReference type="Pfam" id="PF00389"/>
    </source>
</evidence>
<evidence type="ECO:0000256" key="3">
    <source>
        <dbReference type="ARBA" id="ARBA00023027"/>
    </source>
</evidence>
<dbReference type="InterPro" id="IPR050857">
    <property type="entry name" value="D-2-hydroxyacid_DH"/>
</dbReference>
<name>A0A2N3IAH5_9BACT</name>
<evidence type="ECO:0000313" key="7">
    <source>
        <dbReference type="EMBL" id="PKQ67354.1"/>
    </source>
</evidence>
<evidence type="ECO:0000313" key="8">
    <source>
        <dbReference type="Proteomes" id="UP000233618"/>
    </source>
</evidence>
<organism evidence="7 8">
    <name type="scientific">Labilibaculum manganireducens</name>
    <dbReference type="NCBI Taxonomy" id="1940525"/>
    <lineage>
        <taxon>Bacteria</taxon>
        <taxon>Pseudomonadati</taxon>
        <taxon>Bacteroidota</taxon>
        <taxon>Bacteroidia</taxon>
        <taxon>Marinilabiliales</taxon>
        <taxon>Marinifilaceae</taxon>
        <taxon>Labilibaculum</taxon>
    </lineage>
</organism>
<dbReference type="RefSeq" id="WP_101309357.1">
    <property type="nucleotide sequence ID" value="NZ_CAXXEE010000003.1"/>
</dbReference>
<dbReference type="InterPro" id="IPR029753">
    <property type="entry name" value="D-isomer_DH_CS"/>
</dbReference>
<accession>A0A2N3IAH5</accession>
<protein>
    <recommendedName>
        <fullName evidence="9">Dihydrofolate reductase</fullName>
    </recommendedName>
</protein>
<evidence type="ECO:0000256" key="4">
    <source>
        <dbReference type="RuleBase" id="RU003719"/>
    </source>
</evidence>
<dbReference type="PANTHER" id="PTHR42789:SF1">
    <property type="entry name" value="D-ISOMER SPECIFIC 2-HYDROXYACID DEHYDROGENASE FAMILY PROTEIN (AFU_ORTHOLOGUE AFUA_6G10090)"/>
    <property type="match status" value="1"/>
</dbReference>
<dbReference type="PROSITE" id="PS00670">
    <property type="entry name" value="D_2_HYDROXYACID_DH_2"/>
    <property type="match status" value="1"/>
</dbReference>
<keyword evidence="8" id="KW-1185">Reference proteome</keyword>
<evidence type="ECO:0000256" key="1">
    <source>
        <dbReference type="ARBA" id="ARBA00005854"/>
    </source>
</evidence>
<dbReference type="SUPFAM" id="SSF52283">
    <property type="entry name" value="Formate/glycerate dehydrogenase catalytic domain-like"/>
    <property type="match status" value="1"/>
</dbReference>
<proteinExistence type="inferred from homology"/>
<evidence type="ECO:0000256" key="2">
    <source>
        <dbReference type="ARBA" id="ARBA00023002"/>
    </source>
</evidence>
<dbReference type="PROSITE" id="PS00671">
    <property type="entry name" value="D_2_HYDROXYACID_DH_3"/>
    <property type="match status" value="1"/>
</dbReference>
<dbReference type="FunFam" id="3.40.50.720:FF:000203">
    <property type="entry name" value="D-3-phosphoglycerate dehydrogenase (SerA)"/>
    <property type="match status" value="1"/>
</dbReference>
<dbReference type="GO" id="GO:0051287">
    <property type="term" value="F:NAD binding"/>
    <property type="evidence" value="ECO:0007669"/>
    <property type="project" value="InterPro"/>
</dbReference>
<evidence type="ECO:0000259" key="6">
    <source>
        <dbReference type="Pfam" id="PF02826"/>
    </source>
</evidence>
<keyword evidence="3" id="KW-0520">NAD</keyword>
<dbReference type="PANTHER" id="PTHR42789">
    <property type="entry name" value="D-ISOMER SPECIFIC 2-HYDROXYACID DEHYDROGENASE FAMILY PROTEIN (AFU_ORTHOLOGUE AFUA_6G10090)"/>
    <property type="match status" value="1"/>
</dbReference>
<dbReference type="Proteomes" id="UP000233618">
    <property type="component" value="Unassembled WGS sequence"/>
</dbReference>
<keyword evidence="2 4" id="KW-0560">Oxidoreductase</keyword>
<dbReference type="AlphaFoldDB" id="A0A2N3IAH5"/>
<comment type="similarity">
    <text evidence="1 4">Belongs to the D-isomer specific 2-hydroxyacid dehydrogenase family.</text>
</comment>
<evidence type="ECO:0008006" key="9">
    <source>
        <dbReference type="Google" id="ProtNLM"/>
    </source>
</evidence>
<reference evidence="7 8" key="1">
    <citation type="journal article" date="2017" name="Front. Microbiol.">
        <title>Labilibaculum manganireducens gen. nov., sp. nov. and Labilibaculum filiforme sp. nov., Novel Bacteroidetes Isolated from Subsurface Sediments of the Baltic Sea.</title>
        <authorList>
            <person name="Vandieken V."/>
            <person name="Marshall I.P."/>
            <person name="Niemann H."/>
            <person name="Engelen B."/>
            <person name="Cypionka H."/>
        </authorList>
    </citation>
    <scope>NUCLEOTIDE SEQUENCE [LARGE SCALE GENOMIC DNA]</scope>
    <source>
        <strain evidence="7 8">59.10-2M</strain>
    </source>
</reference>
<dbReference type="EMBL" id="MVDE01000009">
    <property type="protein sequence ID" value="PKQ67354.1"/>
    <property type="molecule type" value="Genomic_DNA"/>
</dbReference>
<dbReference type="SUPFAM" id="SSF51735">
    <property type="entry name" value="NAD(P)-binding Rossmann-fold domains"/>
    <property type="match status" value="1"/>
</dbReference>
<dbReference type="Pfam" id="PF02826">
    <property type="entry name" value="2-Hacid_dh_C"/>
    <property type="match status" value="1"/>
</dbReference>
<dbReference type="GO" id="GO:0016616">
    <property type="term" value="F:oxidoreductase activity, acting on the CH-OH group of donors, NAD or NADP as acceptor"/>
    <property type="evidence" value="ECO:0007669"/>
    <property type="project" value="InterPro"/>
</dbReference>